<comment type="caution">
    <text evidence="1">The sequence shown here is derived from an EMBL/GenBank/DDBJ whole genome shotgun (WGS) entry which is preliminary data.</text>
</comment>
<dbReference type="Proteomes" id="UP000024635">
    <property type="component" value="Unassembled WGS sequence"/>
</dbReference>
<name>A0A016TEE5_9BILA</name>
<gene>
    <name evidence="1" type="primary">Acey_s0111.g259</name>
    <name evidence="1" type="ORF">Y032_0111g259</name>
</gene>
<evidence type="ECO:0000313" key="1">
    <source>
        <dbReference type="EMBL" id="EYC01046.1"/>
    </source>
</evidence>
<keyword evidence="2" id="KW-1185">Reference proteome</keyword>
<dbReference type="AlphaFoldDB" id="A0A016TEE5"/>
<dbReference type="EMBL" id="JARK01001447">
    <property type="protein sequence ID" value="EYC01046.1"/>
    <property type="molecule type" value="Genomic_DNA"/>
</dbReference>
<accession>A0A016TEE5</accession>
<reference evidence="2" key="1">
    <citation type="journal article" date="2015" name="Nat. Genet.">
        <title>The genome and transcriptome of the zoonotic hookworm Ancylostoma ceylanicum identify infection-specific gene families.</title>
        <authorList>
            <person name="Schwarz E.M."/>
            <person name="Hu Y."/>
            <person name="Antoshechkin I."/>
            <person name="Miller M.M."/>
            <person name="Sternberg P.W."/>
            <person name="Aroian R.V."/>
        </authorList>
    </citation>
    <scope>NUCLEOTIDE SEQUENCE</scope>
    <source>
        <strain evidence="2">HY135</strain>
    </source>
</reference>
<protein>
    <submittedName>
        <fullName evidence="1">Uncharacterized protein</fullName>
    </submittedName>
</protein>
<organism evidence="1 2">
    <name type="scientific">Ancylostoma ceylanicum</name>
    <dbReference type="NCBI Taxonomy" id="53326"/>
    <lineage>
        <taxon>Eukaryota</taxon>
        <taxon>Metazoa</taxon>
        <taxon>Ecdysozoa</taxon>
        <taxon>Nematoda</taxon>
        <taxon>Chromadorea</taxon>
        <taxon>Rhabditida</taxon>
        <taxon>Rhabditina</taxon>
        <taxon>Rhabditomorpha</taxon>
        <taxon>Strongyloidea</taxon>
        <taxon>Ancylostomatidae</taxon>
        <taxon>Ancylostomatinae</taxon>
        <taxon>Ancylostoma</taxon>
    </lineage>
</organism>
<sequence length="69" mass="7719">MGLPPNSMNEAVEGELRVSMFSQPKSLHFLTIVLLPHLPRLLSSSPSAQHRLEPFQRPAPSCALGYLHW</sequence>
<proteinExistence type="predicted"/>
<evidence type="ECO:0000313" key="2">
    <source>
        <dbReference type="Proteomes" id="UP000024635"/>
    </source>
</evidence>